<accession>A0ACB8IM52</accession>
<reference evidence="2" key="1">
    <citation type="journal article" date="2023" name="Hortic. Res.">
        <title>A chromosome-level phased genome enabling allele-level studies in sweet orange: a case study on citrus Huanglongbing tolerance.</title>
        <authorList>
            <person name="Wu B."/>
            <person name="Yu Q."/>
            <person name="Deng Z."/>
            <person name="Duan Y."/>
            <person name="Luo F."/>
            <person name="Gmitter F. Jr."/>
        </authorList>
    </citation>
    <scope>NUCLEOTIDE SEQUENCE [LARGE SCALE GENOMIC DNA]</scope>
    <source>
        <strain evidence="2">cv. Valencia</strain>
    </source>
</reference>
<sequence>MTLELNVFNMCKKPHHQEDDDNENEEINLIEPIIEEHIQDENFVLLVTMTNQTLKICDYVVGAWDKERKSTKAEQYVTLEIPSELIATWKREGYTHLHLGGIRLILTLHGRKGLPVTARLALLDTRFKEYQHVVIGTVLTTLHVRSELLTFYPNFNLSLQDLNLPTVLRVQIQLQGAEQIVSSKMAMLHHQLVYRLHNHALDLPTPHTSAEALMILADIESVPTIVQIPKQDLLKLMPLEWLSNYEKFHQNSQPIQTSEASYENRLDGTVRMTFKPPAEQAPRLSFSYSSMITVVSTSQEDIPISAFKIDGYPIYPAELNGHFLWDTSEAHTCDPGCPCLDDYDSDDDYLVRWRRKKKKKLVFANTPCHTYPPHMPDEPDCQRPLPVYNKGLKYLQKMQVQNTDKKIDNITAQLEQMYTNLKNIATQLDSELRKMIQQRYWGPEFDKKEAEIPSTSVPSSSTTPPKQPTRVDTPPTSNPPPQAKDKHPTQPSQLYAAHSVPLLHLTSPSESSDSGSKIVNEFDSASDSEAEFADITRDGNGADMGWIYSTPDPS</sequence>
<protein>
    <submittedName>
        <fullName evidence="1">Uncharacterized protein</fullName>
    </submittedName>
</protein>
<dbReference type="Proteomes" id="UP000829398">
    <property type="component" value="Chromosome 8"/>
</dbReference>
<keyword evidence="2" id="KW-1185">Reference proteome</keyword>
<comment type="caution">
    <text evidence="1">The sequence shown here is derived from an EMBL/GenBank/DDBJ whole genome shotgun (WGS) entry which is preliminary data.</text>
</comment>
<name>A0ACB8IM52_CITSI</name>
<evidence type="ECO:0000313" key="2">
    <source>
        <dbReference type="Proteomes" id="UP000829398"/>
    </source>
</evidence>
<evidence type="ECO:0000313" key="1">
    <source>
        <dbReference type="EMBL" id="KAH9697990.1"/>
    </source>
</evidence>
<gene>
    <name evidence="1" type="ORF">KPL71_023829</name>
</gene>
<proteinExistence type="predicted"/>
<organism evidence="1 2">
    <name type="scientific">Citrus sinensis</name>
    <name type="common">Sweet orange</name>
    <name type="synonym">Citrus aurantium var. sinensis</name>
    <dbReference type="NCBI Taxonomy" id="2711"/>
    <lineage>
        <taxon>Eukaryota</taxon>
        <taxon>Viridiplantae</taxon>
        <taxon>Streptophyta</taxon>
        <taxon>Embryophyta</taxon>
        <taxon>Tracheophyta</taxon>
        <taxon>Spermatophyta</taxon>
        <taxon>Magnoliopsida</taxon>
        <taxon>eudicotyledons</taxon>
        <taxon>Gunneridae</taxon>
        <taxon>Pentapetalae</taxon>
        <taxon>rosids</taxon>
        <taxon>malvids</taxon>
        <taxon>Sapindales</taxon>
        <taxon>Rutaceae</taxon>
        <taxon>Aurantioideae</taxon>
        <taxon>Citrus</taxon>
    </lineage>
</organism>
<dbReference type="EMBL" id="CM039177">
    <property type="protein sequence ID" value="KAH9697990.1"/>
    <property type="molecule type" value="Genomic_DNA"/>
</dbReference>